<organism evidence="2">
    <name type="scientific">marine sediment metagenome</name>
    <dbReference type="NCBI Taxonomy" id="412755"/>
    <lineage>
        <taxon>unclassified sequences</taxon>
        <taxon>metagenomes</taxon>
        <taxon>ecological metagenomes</taxon>
    </lineage>
</organism>
<feature type="region of interest" description="Disordered" evidence="1">
    <location>
        <begin position="1"/>
        <end position="27"/>
    </location>
</feature>
<proteinExistence type="predicted"/>
<evidence type="ECO:0000313" key="2">
    <source>
        <dbReference type="EMBL" id="KKN65630.1"/>
    </source>
</evidence>
<reference evidence="2" key="1">
    <citation type="journal article" date="2015" name="Nature">
        <title>Complex archaea that bridge the gap between prokaryotes and eukaryotes.</title>
        <authorList>
            <person name="Spang A."/>
            <person name="Saw J.H."/>
            <person name="Jorgensen S.L."/>
            <person name="Zaremba-Niedzwiedzka K."/>
            <person name="Martijn J."/>
            <person name="Lind A.E."/>
            <person name="van Eijk R."/>
            <person name="Schleper C."/>
            <person name="Guy L."/>
            <person name="Ettema T.J."/>
        </authorList>
    </citation>
    <scope>NUCLEOTIDE SEQUENCE</scope>
</reference>
<protein>
    <submittedName>
        <fullName evidence="2">Uncharacterized protein</fullName>
    </submittedName>
</protein>
<dbReference type="EMBL" id="LAZR01000519">
    <property type="protein sequence ID" value="KKN65630.1"/>
    <property type="molecule type" value="Genomic_DNA"/>
</dbReference>
<name>A0A0F9S9Q8_9ZZZZ</name>
<comment type="caution">
    <text evidence="2">The sequence shown here is derived from an EMBL/GenBank/DDBJ whole genome shotgun (WGS) entry which is preliminary data.</text>
</comment>
<dbReference type="AlphaFoldDB" id="A0A0F9S9Q8"/>
<evidence type="ECO:0000256" key="1">
    <source>
        <dbReference type="SAM" id="MobiDB-lite"/>
    </source>
</evidence>
<sequence length="73" mass="7954">MLASGIEPEFVETRDVGEGTADPKTSASSTIILCKREDYYEHELKSHWSAIGGRVTQSCMTPGGDPLHIFLDA</sequence>
<gene>
    <name evidence="2" type="ORF">LCGC14_0479460</name>
</gene>
<accession>A0A0F9S9Q8</accession>